<accession>A0AAD7CRJ1</accession>
<reference evidence="1" key="1">
    <citation type="submission" date="2023-03" db="EMBL/GenBank/DDBJ databases">
        <title>Massive genome expansion in bonnet fungi (Mycena s.s.) driven by repeated elements and novel gene families across ecological guilds.</title>
        <authorList>
            <consortium name="Lawrence Berkeley National Laboratory"/>
            <person name="Harder C.B."/>
            <person name="Miyauchi S."/>
            <person name="Viragh M."/>
            <person name="Kuo A."/>
            <person name="Thoen E."/>
            <person name="Andreopoulos B."/>
            <person name="Lu D."/>
            <person name="Skrede I."/>
            <person name="Drula E."/>
            <person name="Henrissat B."/>
            <person name="Morin E."/>
            <person name="Kohler A."/>
            <person name="Barry K."/>
            <person name="LaButti K."/>
            <person name="Morin E."/>
            <person name="Salamov A."/>
            <person name="Lipzen A."/>
            <person name="Mereny Z."/>
            <person name="Hegedus B."/>
            <person name="Baldrian P."/>
            <person name="Stursova M."/>
            <person name="Weitz H."/>
            <person name="Taylor A."/>
            <person name="Grigoriev I.V."/>
            <person name="Nagy L.G."/>
            <person name="Martin F."/>
            <person name="Kauserud H."/>
        </authorList>
    </citation>
    <scope>NUCLEOTIDE SEQUENCE</scope>
    <source>
        <strain evidence="1">CBHHK067</strain>
    </source>
</reference>
<comment type="caution">
    <text evidence="1">The sequence shown here is derived from an EMBL/GenBank/DDBJ whole genome shotgun (WGS) entry which is preliminary data.</text>
</comment>
<dbReference type="AlphaFoldDB" id="A0AAD7CRJ1"/>
<dbReference type="GO" id="GO:0003676">
    <property type="term" value="F:nucleic acid binding"/>
    <property type="evidence" value="ECO:0007669"/>
    <property type="project" value="InterPro"/>
</dbReference>
<name>A0AAD7CRJ1_MYCRO</name>
<sequence length="114" mass="13085">MRLEYLPPYSPDYDPIEERFSALKAWIHAHCDYTEGALASAPSTDSPYVMIWWAVYESMTANKAIGCLDTWDIFECNTYFAFYCTLLLRNLHCQVPTSISHGQLTLLCPSQHIN</sequence>
<proteinExistence type="predicted"/>
<keyword evidence="2" id="KW-1185">Reference proteome</keyword>
<dbReference type="EMBL" id="JARKIE010000267">
    <property type="protein sequence ID" value="KAJ7659831.1"/>
    <property type="molecule type" value="Genomic_DNA"/>
</dbReference>
<evidence type="ECO:0000313" key="1">
    <source>
        <dbReference type="EMBL" id="KAJ7659831.1"/>
    </source>
</evidence>
<organism evidence="1 2">
    <name type="scientific">Mycena rosella</name>
    <name type="common">Pink bonnet</name>
    <name type="synonym">Agaricus rosellus</name>
    <dbReference type="NCBI Taxonomy" id="1033263"/>
    <lineage>
        <taxon>Eukaryota</taxon>
        <taxon>Fungi</taxon>
        <taxon>Dikarya</taxon>
        <taxon>Basidiomycota</taxon>
        <taxon>Agaricomycotina</taxon>
        <taxon>Agaricomycetes</taxon>
        <taxon>Agaricomycetidae</taxon>
        <taxon>Agaricales</taxon>
        <taxon>Marasmiineae</taxon>
        <taxon>Mycenaceae</taxon>
        <taxon>Mycena</taxon>
    </lineage>
</organism>
<dbReference type="InterPro" id="IPR036397">
    <property type="entry name" value="RNaseH_sf"/>
</dbReference>
<evidence type="ECO:0000313" key="2">
    <source>
        <dbReference type="Proteomes" id="UP001221757"/>
    </source>
</evidence>
<evidence type="ECO:0008006" key="3">
    <source>
        <dbReference type="Google" id="ProtNLM"/>
    </source>
</evidence>
<dbReference type="Gene3D" id="3.30.420.10">
    <property type="entry name" value="Ribonuclease H-like superfamily/Ribonuclease H"/>
    <property type="match status" value="1"/>
</dbReference>
<protein>
    <recommendedName>
        <fullName evidence="3">Tc1-like transposase DDE domain-containing protein</fullName>
    </recommendedName>
</protein>
<gene>
    <name evidence="1" type="ORF">B0H17DRAFT_954555</name>
</gene>
<dbReference type="Proteomes" id="UP001221757">
    <property type="component" value="Unassembled WGS sequence"/>
</dbReference>